<organism evidence="1 2">
    <name type="scientific">Penicillium antarcticum</name>
    <dbReference type="NCBI Taxonomy" id="416450"/>
    <lineage>
        <taxon>Eukaryota</taxon>
        <taxon>Fungi</taxon>
        <taxon>Dikarya</taxon>
        <taxon>Ascomycota</taxon>
        <taxon>Pezizomycotina</taxon>
        <taxon>Eurotiomycetes</taxon>
        <taxon>Eurotiomycetidae</taxon>
        <taxon>Eurotiales</taxon>
        <taxon>Aspergillaceae</taxon>
        <taxon>Penicillium</taxon>
    </lineage>
</organism>
<gene>
    <name evidence="1" type="ORF">PENANT_c005G09933</name>
</gene>
<evidence type="ECO:0000313" key="1">
    <source>
        <dbReference type="EMBL" id="OQD87653.1"/>
    </source>
</evidence>
<dbReference type="Proteomes" id="UP000191672">
    <property type="component" value="Unassembled WGS sequence"/>
</dbReference>
<proteinExistence type="predicted"/>
<sequence>MARGVVIELIVASSSFGSKTSEESTRKPGKTLWGRHQKQSCIALYYVYPETRQMNLTDVKELYILPKTAGLFRIFFRGQ</sequence>
<protein>
    <submittedName>
        <fullName evidence="1">Uncharacterized protein</fullName>
    </submittedName>
</protein>
<dbReference type="EMBL" id="MDYN01000005">
    <property type="protein sequence ID" value="OQD87653.1"/>
    <property type="molecule type" value="Genomic_DNA"/>
</dbReference>
<keyword evidence="2" id="KW-1185">Reference proteome</keyword>
<dbReference type="AlphaFoldDB" id="A0A1V6QEK8"/>
<evidence type="ECO:0000313" key="2">
    <source>
        <dbReference type="Proteomes" id="UP000191672"/>
    </source>
</evidence>
<reference evidence="2" key="1">
    <citation type="journal article" date="2017" name="Nat. Microbiol.">
        <title>Global analysis of biosynthetic gene clusters reveals vast potential of secondary metabolite production in Penicillium species.</title>
        <authorList>
            <person name="Nielsen J.C."/>
            <person name="Grijseels S."/>
            <person name="Prigent S."/>
            <person name="Ji B."/>
            <person name="Dainat J."/>
            <person name="Nielsen K.F."/>
            <person name="Frisvad J.C."/>
            <person name="Workman M."/>
            <person name="Nielsen J."/>
        </authorList>
    </citation>
    <scope>NUCLEOTIDE SEQUENCE [LARGE SCALE GENOMIC DNA]</scope>
    <source>
        <strain evidence="2">IBT 31811</strain>
    </source>
</reference>
<name>A0A1V6QEK8_9EURO</name>
<accession>A0A1V6QEK8</accession>
<comment type="caution">
    <text evidence="1">The sequence shown here is derived from an EMBL/GenBank/DDBJ whole genome shotgun (WGS) entry which is preliminary data.</text>
</comment>